<comment type="subcellular location">
    <subcellularLocation>
        <location evidence="1 9">Nucleus</location>
    </subcellularLocation>
</comment>
<feature type="compositionally biased region" description="Basic and acidic residues" evidence="10">
    <location>
        <begin position="547"/>
        <end position="561"/>
    </location>
</feature>
<evidence type="ECO:0000256" key="3">
    <source>
        <dbReference type="ARBA" id="ARBA00019686"/>
    </source>
</evidence>
<feature type="region of interest" description="Disordered" evidence="10">
    <location>
        <begin position="477"/>
        <end position="513"/>
    </location>
</feature>
<dbReference type="Bgee" id="FBgn0189393">
    <property type="expression patterns" value="Expressed in embryo and 3 other cell types or tissues"/>
</dbReference>
<feature type="domain" description="TFIIS N-terminal" evidence="11">
    <location>
        <begin position="8"/>
        <end position="85"/>
    </location>
</feature>
<feature type="compositionally biased region" description="Polar residues" evidence="10">
    <location>
        <begin position="493"/>
        <end position="513"/>
    </location>
</feature>
<gene>
    <name evidence="12" type="primary">Dsim\GD17845</name>
    <name evidence="12" type="ORF">Dsimw501_GD17845</name>
</gene>
<proteinExistence type="inferred from homology"/>
<evidence type="ECO:0000256" key="6">
    <source>
        <dbReference type="ARBA" id="ARBA00023163"/>
    </source>
</evidence>
<dbReference type="PANTHER" id="PTHR15201">
    <property type="entry name" value="CRSP70"/>
    <property type="match status" value="1"/>
</dbReference>
<feature type="region of interest" description="Disordered" evidence="10">
    <location>
        <begin position="539"/>
        <end position="573"/>
    </location>
</feature>
<dbReference type="PROSITE" id="PS51319">
    <property type="entry name" value="TFIIS_N"/>
    <property type="match status" value="1"/>
</dbReference>
<dbReference type="KEGG" id="dsi:Dsimw501_GD17845"/>
<evidence type="ECO:0000256" key="4">
    <source>
        <dbReference type="ARBA" id="ARBA00023015"/>
    </source>
</evidence>
<reference evidence="12" key="3">
    <citation type="submission" date="2015-04" db="EMBL/GenBank/DDBJ databases">
        <authorList>
            <consortium name="FlyBase"/>
        </authorList>
    </citation>
    <scope>NUCLEOTIDE SEQUENCE</scope>
    <source>
        <strain evidence="12">W501</strain>
    </source>
</reference>
<dbReference type="InterPro" id="IPR003617">
    <property type="entry name" value="TFIIS/CRSP70_N_sub"/>
</dbReference>
<comment type="similarity">
    <text evidence="2">Belongs to the Mediator complex subunit 26 family.</text>
</comment>
<evidence type="ECO:0000256" key="9">
    <source>
        <dbReference type="PROSITE-ProRule" id="PRU00649"/>
    </source>
</evidence>
<accession>A0A0J9USN7</accession>
<dbReference type="GO" id="GO:0006357">
    <property type="term" value="P:regulation of transcription by RNA polymerase II"/>
    <property type="evidence" value="ECO:0007669"/>
    <property type="project" value="EnsemblMetazoa"/>
</dbReference>
<evidence type="ECO:0000256" key="8">
    <source>
        <dbReference type="ARBA" id="ARBA00031968"/>
    </source>
</evidence>
<reference evidence="12" key="2">
    <citation type="submission" date="2014-06" db="EMBL/GenBank/DDBJ databases">
        <authorList>
            <person name="Hu T."/>
            <person name="Eisen M.B."/>
            <person name="Thornton K.R."/>
            <person name="Andolfatto P."/>
        </authorList>
    </citation>
    <scope>NUCLEOTIDE SEQUENCE</scope>
    <source>
        <strain evidence="12">W501</strain>
    </source>
</reference>
<dbReference type="GO" id="GO:0016592">
    <property type="term" value="C:mediator complex"/>
    <property type="evidence" value="ECO:0007669"/>
    <property type="project" value="InterPro"/>
</dbReference>
<feature type="compositionally biased region" description="Polar residues" evidence="10">
    <location>
        <begin position="1016"/>
        <end position="1032"/>
    </location>
</feature>
<feature type="compositionally biased region" description="Low complexity" evidence="10">
    <location>
        <begin position="996"/>
        <end position="1007"/>
    </location>
</feature>
<dbReference type="GO" id="GO:0010628">
    <property type="term" value="P:positive regulation of gene expression"/>
    <property type="evidence" value="ECO:0007669"/>
    <property type="project" value="EnsemblMetazoa"/>
</dbReference>
<dbReference type="GO" id="GO:0003712">
    <property type="term" value="F:transcription coregulator activity"/>
    <property type="evidence" value="ECO:0007669"/>
    <property type="project" value="TreeGrafter"/>
</dbReference>
<protein>
    <recommendedName>
        <fullName evidence="3">Mediator of RNA polymerase II transcription subunit 26</fullName>
    </recommendedName>
    <alternativeName>
        <fullName evidence="8">Mediator complex subunit 26</fullName>
    </alternativeName>
</protein>
<dbReference type="SUPFAM" id="SSF47676">
    <property type="entry name" value="Conserved domain common to transcription factors TFIIS, elongin A, CRSP70"/>
    <property type="match status" value="1"/>
</dbReference>
<dbReference type="Proteomes" id="UP000035880">
    <property type="component" value="Chromosome 4"/>
</dbReference>
<evidence type="ECO:0000256" key="1">
    <source>
        <dbReference type="ARBA" id="ARBA00004123"/>
    </source>
</evidence>
<evidence type="ECO:0000256" key="2">
    <source>
        <dbReference type="ARBA" id="ARBA00009681"/>
    </source>
</evidence>
<dbReference type="GO" id="GO:0070847">
    <property type="term" value="C:core mediator complex"/>
    <property type="evidence" value="ECO:0007669"/>
    <property type="project" value="EnsemblMetazoa"/>
</dbReference>
<feature type="region of interest" description="Disordered" evidence="10">
    <location>
        <begin position="227"/>
        <end position="280"/>
    </location>
</feature>
<dbReference type="InterPro" id="IPR035441">
    <property type="entry name" value="TFIIS/LEDGF_dom_sf"/>
</dbReference>
<dbReference type="EMBL" id="CM002916">
    <property type="protein sequence ID" value="KMZ07310.1"/>
    <property type="molecule type" value="Genomic_DNA"/>
</dbReference>
<feature type="compositionally biased region" description="Low complexity" evidence="10">
    <location>
        <begin position="477"/>
        <end position="492"/>
    </location>
</feature>
<evidence type="ECO:0000256" key="5">
    <source>
        <dbReference type="ARBA" id="ARBA00023159"/>
    </source>
</evidence>
<name>A0A0J9USN7_DROSI</name>
<dbReference type="InterPro" id="IPR017923">
    <property type="entry name" value="TFIIS_N"/>
</dbReference>
<dbReference type="OrthoDB" id="550309at2759"/>
<organism evidence="12">
    <name type="scientific">Drosophila simulans</name>
    <name type="common">Fruit fly</name>
    <dbReference type="NCBI Taxonomy" id="7240"/>
    <lineage>
        <taxon>Eukaryota</taxon>
        <taxon>Metazoa</taxon>
        <taxon>Ecdysozoa</taxon>
        <taxon>Arthropoda</taxon>
        <taxon>Hexapoda</taxon>
        <taxon>Insecta</taxon>
        <taxon>Pterygota</taxon>
        <taxon>Neoptera</taxon>
        <taxon>Endopterygota</taxon>
        <taxon>Diptera</taxon>
        <taxon>Brachycera</taxon>
        <taxon>Muscomorpha</taxon>
        <taxon>Ephydroidea</taxon>
        <taxon>Drosophilidae</taxon>
        <taxon>Drosophila</taxon>
        <taxon>Sophophora</taxon>
    </lineage>
</organism>
<reference evidence="12" key="1">
    <citation type="journal article" date="2013" name="Genome Res.">
        <title>A second-generation assembly of the Drosophila simulans genome provides new insights into patterns of lineage-specific divergence.</title>
        <authorList>
            <person name="Hu T.T."/>
            <person name="Eisen M.B."/>
            <person name="Thornton K.R."/>
            <person name="Andolfatto P."/>
        </authorList>
    </citation>
    <scope>NUCLEOTIDE SEQUENCE [LARGE SCALE GENOMIC DNA]</scope>
    <source>
        <strain evidence="12">W501</strain>
    </source>
</reference>
<feature type="region of interest" description="Disordered" evidence="10">
    <location>
        <begin position="981"/>
        <end position="1054"/>
    </location>
</feature>
<evidence type="ECO:0000313" key="12">
    <source>
        <dbReference type="EMBL" id="KMZ07311.1"/>
    </source>
</evidence>
<evidence type="ECO:0000256" key="7">
    <source>
        <dbReference type="ARBA" id="ARBA00023242"/>
    </source>
</evidence>
<keyword evidence="4" id="KW-0805">Transcription regulation</keyword>
<sequence length="1482" mass="165878">MNQIEIQELTTHLSQALDQNYDVVNMDAVLCVICALEGTTITKEQLEATRLAKYINQLRRRTKNEHLARRAKSLLKKWREMVGIQQTATEYLAHPSQISSSQPALNLVKSPINSFITEPIAPSQQIVSDMHSNIDSAEPPLLGEHTLLHPSFSNLVNSIKDSDRHENIAITTFHTHKDRRHSHAIRSCHVASPQPIVIDHSINSVINLTEDSTVKINETSVVIDIASDSDENDNNRSLNPKKLNSIVPAPLPTPSTPSSRQRKLKKEKRSKEREGQVASNTRFGAKVSDTFQQAALTTDSEIFSLSNSSMSSIVSGDATLSYSQNKSRLNSNELTFTGRFKAVDHLFRSTESGKRKIDEYSAYDSNASCSRLSPSTVDEVKKAEHLFDAQLTNATANQMPMSAVGYESSTRHEYLESESPSQIPKRRGRKKGSKGVDALIAKESSSLSQQIFFGGSVKKVKTTKELFNEIQSRKLSVSMQSSASNLSNSSTNRDLTSHTTFPRQTSSCSDTSMHSPHILETLSGSAIFASKIDDLANTDSDTVTSDPSHDSNKSQEIKECTSLDSNSNSVQSLPLANNRENLIPKNVNDITTQLMHLIHSLNSPLSIIEIERVYQEKIIPCTCIVIEEVEGTLGESNNCTLDDQSKNAKISLNSKDNLFCHNQDNFPTSQRSINGEVIDTQPKLVKSIFDLDFDDNDDPLNLIMDEIQKPIARAEELKNNKSDTKNIHFGASAQNVSFNINFSDDAQQDNSNQEREKSETQNAIPAFTVHEDPDCLARQRFYIQTNKVTSFHINALHNYYIPNINGNWDSVESFTSFQPKHTIMDTMESYTVTNGADVVPKYGLLTSDRIRKDLSSLKSIKPYRVKKFTSLFSPFLGVAKCLPTCRRARRRLKNFVTLSTANDNTAKNFESLENMKASFKNCNPLNVKIDGTTSAIYSHNENHVPMQVNTNVEQLPPSQSFSGNAISYNLLKLADDKVRDDEISDKSSNHGCQENSPYSSSSSSGYSDSKEDQHNIIKNQQNKSIQLNSRNSDMNRRKRRIYLEDDSKKKKHYRKRIKAAVNGTCSNLHRNLNSSDSENGMENDYKNEYGNSNNEEYAIVQRPAGDGENCRNHIVLTIKKTPSKINSPANSMNAFSPSSTSDAANLKKSILDFCLEDTNISQSITEIPQKKKEDLSKSNRIVHQSRCSAYRRIFRKSDKSQTKFIDLELKHLFHLKSNPPCILANSKLHNKLFFPHELSMDNTSGIRERIINYSSSSSSSYDDDSEVENTSFVKKANVKKCSAYNNHNLKTETETCAATAISEFKFESDEDSMLTSLGDSDIDIQDEIHATNDSVDYCNDFQNNKMLESFNSIFVDSLRTNTKNESGNMESSPHITSLESLKPENVDAISRYCNNNNLGVNLSNELSNTSAKSIKSLDSTEKLPSLGNEHCTGIKTSSDLASTSIADKKLTRIQQFKEWHQVLQLKSYNNEPLIVLPYVLLE</sequence>
<dbReference type="InterPro" id="IPR042376">
    <property type="entry name" value="MED26"/>
</dbReference>
<keyword evidence="7 9" id="KW-0539">Nucleus</keyword>
<evidence type="ECO:0000256" key="10">
    <source>
        <dbReference type="SAM" id="MobiDB-lite"/>
    </source>
</evidence>
<dbReference type="GO" id="GO:0005721">
    <property type="term" value="C:pericentric heterochromatin"/>
    <property type="evidence" value="ECO:0007669"/>
    <property type="project" value="EnsemblMetazoa"/>
</dbReference>
<keyword evidence="5" id="KW-0010">Activator</keyword>
<feature type="region of interest" description="Disordered" evidence="10">
    <location>
        <begin position="743"/>
        <end position="763"/>
    </location>
</feature>
<keyword evidence="6" id="KW-0804">Transcription</keyword>
<dbReference type="Pfam" id="PF08711">
    <property type="entry name" value="Med26"/>
    <property type="match status" value="1"/>
</dbReference>
<feature type="compositionally biased region" description="Basic residues" evidence="10">
    <location>
        <begin position="424"/>
        <end position="433"/>
    </location>
</feature>
<evidence type="ECO:0000259" key="11">
    <source>
        <dbReference type="PROSITE" id="PS51319"/>
    </source>
</evidence>
<dbReference type="SMART" id="SM00509">
    <property type="entry name" value="TFS2N"/>
    <property type="match status" value="1"/>
</dbReference>
<dbReference type="Gene3D" id="1.20.930.10">
    <property type="entry name" value="Conserved domain common to transcription factors TFIIS, elongin A, CRSP70"/>
    <property type="match status" value="1"/>
</dbReference>
<feature type="compositionally biased region" description="Polar residues" evidence="10">
    <location>
        <begin position="562"/>
        <end position="573"/>
    </location>
</feature>
<dbReference type="GO" id="GO:0005730">
    <property type="term" value="C:nucleolus"/>
    <property type="evidence" value="ECO:0007669"/>
    <property type="project" value="EnsemblMetazoa"/>
</dbReference>
<dbReference type="GO" id="GO:0005701">
    <property type="term" value="C:polytene chromosome chromocenter"/>
    <property type="evidence" value="ECO:0007669"/>
    <property type="project" value="EnsemblMetazoa"/>
</dbReference>
<dbReference type="EMBL" id="CM002916">
    <property type="protein sequence ID" value="KMZ07311.1"/>
    <property type="molecule type" value="Genomic_DNA"/>
</dbReference>
<feature type="region of interest" description="Disordered" evidence="10">
    <location>
        <begin position="405"/>
        <end position="436"/>
    </location>
</feature>
<dbReference type="PANTHER" id="PTHR15201:SF1">
    <property type="entry name" value="MEDIATOR OF RNA POLYMERASE II TRANSCRIPTION SUBUNIT 26"/>
    <property type="match status" value="1"/>
</dbReference>